<feature type="compositionally biased region" description="Polar residues" evidence="6">
    <location>
        <begin position="284"/>
        <end position="318"/>
    </location>
</feature>
<dbReference type="InterPro" id="IPR017884">
    <property type="entry name" value="SANT_dom"/>
</dbReference>
<dbReference type="Pfam" id="PF00249">
    <property type="entry name" value="Myb_DNA-binding"/>
    <property type="match status" value="1"/>
</dbReference>
<dbReference type="OrthoDB" id="118550at2759"/>
<dbReference type="InterPro" id="IPR017930">
    <property type="entry name" value="Myb_dom"/>
</dbReference>
<dbReference type="Gene3D" id="1.10.10.60">
    <property type="entry name" value="Homeodomain-like"/>
    <property type="match status" value="1"/>
</dbReference>
<dbReference type="SUPFAM" id="SSF46689">
    <property type="entry name" value="Homeodomain-like"/>
    <property type="match status" value="1"/>
</dbReference>
<dbReference type="Gramene" id="ONK64221">
    <property type="protein sequence ID" value="ONK64221"/>
    <property type="gene ID" value="A4U43_C07F23390"/>
</dbReference>
<evidence type="ECO:0000313" key="10">
    <source>
        <dbReference type="EMBL" id="ONK64221.1"/>
    </source>
</evidence>
<comment type="subcellular location">
    <subcellularLocation>
        <location evidence="1">Nucleus</location>
    </subcellularLocation>
</comment>
<organism evidence="10 11">
    <name type="scientific">Asparagus officinalis</name>
    <name type="common">Garden asparagus</name>
    <dbReference type="NCBI Taxonomy" id="4686"/>
    <lineage>
        <taxon>Eukaryota</taxon>
        <taxon>Viridiplantae</taxon>
        <taxon>Streptophyta</taxon>
        <taxon>Embryophyta</taxon>
        <taxon>Tracheophyta</taxon>
        <taxon>Spermatophyta</taxon>
        <taxon>Magnoliopsida</taxon>
        <taxon>Liliopsida</taxon>
        <taxon>Asparagales</taxon>
        <taxon>Asparagaceae</taxon>
        <taxon>Asparagoideae</taxon>
        <taxon>Asparagus</taxon>
    </lineage>
</organism>
<dbReference type="PROSITE" id="PS51294">
    <property type="entry name" value="HTH_MYB"/>
    <property type="match status" value="1"/>
</dbReference>
<dbReference type="PANTHER" id="PTHR44042">
    <property type="entry name" value="DUPLICATED HOMEODOMAIN-LIKE SUPERFAMILY PROTEIN-RELATED"/>
    <property type="match status" value="1"/>
</dbReference>
<evidence type="ECO:0000256" key="4">
    <source>
        <dbReference type="ARBA" id="ARBA00023163"/>
    </source>
</evidence>
<evidence type="ECO:0000256" key="3">
    <source>
        <dbReference type="ARBA" id="ARBA00023125"/>
    </source>
</evidence>
<name>A0A5P1EHQ2_ASPOF</name>
<sequence>MNPTEVTRAAKTEDLSATGLHYSQDFLGMGSTCSGIESTSATEKKPEEEDLGLSTEKGAKGAVFSEEIARQGSFDPIYERPPTEESPNEQMLKQATEAGEELQIWLEKITNGDEVLSLQTWGMETVEVMPQGAECVVPEEVTRARGGKNVLEDVRTVTAGKRTEGPGTFTTRKKNVWSEEEHRLFLMGLKVHGRGAWKSIAKNFVHTRTPSQVASHAQKYFNRQLDERQKRRPSILDIKTINTTAKTRRESMYDSIKSSSQVNLNNAKRSSPSSMPLPPLPQMEFTQMASNEHPNPNTPKTNSQLPQPDSLEQQQYALTSGGGDHD</sequence>
<feature type="compositionally biased region" description="Polar residues" evidence="6">
    <location>
        <begin position="31"/>
        <end position="41"/>
    </location>
</feature>
<gene>
    <name evidence="10" type="ORF">A4U43_C07F23390</name>
</gene>
<evidence type="ECO:0000259" key="9">
    <source>
        <dbReference type="PROSITE" id="PS51294"/>
    </source>
</evidence>
<feature type="domain" description="HTH myb-type" evidence="9">
    <location>
        <begin position="171"/>
        <end position="225"/>
    </location>
</feature>
<evidence type="ECO:0000256" key="1">
    <source>
        <dbReference type="ARBA" id="ARBA00004123"/>
    </source>
</evidence>
<keyword evidence="2" id="KW-0805">Transcription regulation</keyword>
<dbReference type="FunFam" id="1.10.10.60:FF:000009">
    <property type="entry name" value="transcription factor MYB1R1"/>
    <property type="match status" value="1"/>
</dbReference>
<feature type="domain" description="Myb-like" evidence="7">
    <location>
        <begin position="169"/>
        <end position="221"/>
    </location>
</feature>
<evidence type="ECO:0000256" key="5">
    <source>
        <dbReference type="ARBA" id="ARBA00023242"/>
    </source>
</evidence>
<feature type="region of interest" description="Disordered" evidence="6">
    <location>
        <begin position="29"/>
        <end position="60"/>
    </location>
</feature>
<feature type="domain" description="SANT" evidence="8">
    <location>
        <begin position="172"/>
        <end position="225"/>
    </location>
</feature>
<dbReference type="AlphaFoldDB" id="A0A5P1EHQ2"/>
<accession>A0A5P1EHQ2</accession>
<proteinExistence type="predicted"/>
<dbReference type="NCBIfam" id="TIGR01557">
    <property type="entry name" value="myb_SHAQKYF"/>
    <property type="match status" value="1"/>
</dbReference>
<dbReference type="Proteomes" id="UP000243459">
    <property type="component" value="Chromosome 7"/>
</dbReference>
<dbReference type="GO" id="GO:0005634">
    <property type="term" value="C:nucleus"/>
    <property type="evidence" value="ECO:0007669"/>
    <property type="project" value="UniProtKB-SubCell"/>
</dbReference>
<dbReference type="GO" id="GO:0003677">
    <property type="term" value="F:DNA binding"/>
    <property type="evidence" value="ECO:0007669"/>
    <property type="project" value="UniProtKB-KW"/>
</dbReference>
<keyword evidence="5" id="KW-0539">Nucleus</keyword>
<dbReference type="PROSITE" id="PS51293">
    <property type="entry name" value="SANT"/>
    <property type="match status" value="1"/>
</dbReference>
<dbReference type="InterPro" id="IPR009057">
    <property type="entry name" value="Homeodomain-like_sf"/>
</dbReference>
<keyword evidence="3" id="KW-0238">DNA-binding</keyword>
<evidence type="ECO:0000256" key="6">
    <source>
        <dbReference type="SAM" id="MobiDB-lite"/>
    </source>
</evidence>
<dbReference type="PROSITE" id="PS50090">
    <property type="entry name" value="MYB_LIKE"/>
    <property type="match status" value="1"/>
</dbReference>
<evidence type="ECO:0000259" key="8">
    <source>
        <dbReference type="PROSITE" id="PS51293"/>
    </source>
</evidence>
<reference evidence="11" key="1">
    <citation type="journal article" date="2017" name="Nat. Commun.">
        <title>The asparagus genome sheds light on the origin and evolution of a young Y chromosome.</title>
        <authorList>
            <person name="Harkess A."/>
            <person name="Zhou J."/>
            <person name="Xu C."/>
            <person name="Bowers J.E."/>
            <person name="Van der Hulst R."/>
            <person name="Ayyampalayam S."/>
            <person name="Mercati F."/>
            <person name="Riccardi P."/>
            <person name="McKain M.R."/>
            <person name="Kakrana A."/>
            <person name="Tang H."/>
            <person name="Ray J."/>
            <person name="Groenendijk J."/>
            <person name="Arikit S."/>
            <person name="Mathioni S.M."/>
            <person name="Nakano M."/>
            <person name="Shan H."/>
            <person name="Telgmann-Rauber A."/>
            <person name="Kanno A."/>
            <person name="Yue Z."/>
            <person name="Chen H."/>
            <person name="Li W."/>
            <person name="Chen Y."/>
            <person name="Xu X."/>
            <person name="Zhang Y."/>
            <person name="Luo S."/>
            <person name="Chen H."/>
            <person name="Gao J."/>
            <person name="Mao Z."/>
            <person name="Pires J.C."/>
            <person name="Luo M."/>
            <person name="Kudrna D."/>
            <person name="Wing R.A."/>
            <person name="Meyers B.C."/>
            <person name="Yi K."/>
            <person name="Kong H."/>
            <person name="Lavrijsen P."/>
            <person name="Sunseri F."/>
            <person name="Falavigna A."/>
            <person name="Ye Y."/>
            <person name="Leebens-Mack J.H."/>
            <person name="Chen G."/>
        </authorList>
    </citation>
    <scope>NUCLEOTIDE SEQUENCE [LARGE SCALE GENOMIC DNA]</scope>
    <source>
        <strain evidence="11">cv. DH0086</strain>
    </source>
</reference>
<dbReference type="SMART" id="SM00717">
    <property type="entry name" value="SANT"/>
    <property type="match status" value="1"/>
</dbReference>
<evidence type="ECO:0000313" key="11">
    <source>
        <dbReference type="Proteomes" id="UP000243459"/>
    </source>
</evidence>
<feature type="region of interest" description="Disordered" evidence="6">
    <location>
        <begin position="249"/>
        <end position="326"/>
    </location>
</feature>
<dbReference type="EMBL" id="CM007387">
    <property type="protein sequence ID" value="ONK64221.1"/>
    <property type="molecule type" value="Genomic_DNA"/>
</dbReference>
<dbReference type="InterPro" id="IPR001005">
    <property type="entry name" value="SANT/Myb"/>
</dbReference>
<protein>
    <submittedName>
        <fullName evidence="10">Uncharacterized protein</fullName>
    </submittedName>
</protein>
<evidence type="ECO:0000259" key="7">
    <source>
        <dbReference type="PROSITE" id="PS50090"/>
    </source>
</evidence>
<dbReference type="GO" id="GO:0009744">
    <property type="term" value="P:response to sucrose"/>
    <property type="evidence" value="ECO:0007669"/>
    <property type="project" value="UniProtKB-ARBA"/>
</dbReference>
<dbReference type="PANTHER" id="PTHR44042:SF67">
    <property type="entry name" value="MYB-LIKE PROTEIN I"/>
    <property type="match status" value="1"/>
</dbReference>
<dbReference type="CDD" id="cd00167">
    <property type="entry name" value="SANT"/>
    <property type="match status" value="1"/>
</dbReference>
<dbReference type="GO" id="GO:0009739">
    <property type="term" value="P:response to gibberellin"/>
    <property type="evidence" value="ECO:0007669"/>
    <property type="project" value="UniProtKB-ARBA"/>
</dbReference>
<feature type="compositionally biased region" description="Polar residues" evidence="6">
    <location>
        <begin position="256"/>
        <end position="269"/>
    </location>
</feature>
<keyword evidence="4" id="KW-0804">Transcription</keyword>
<keyword evidence="11" id="KW-1185">Reference proteome</keyword>
<dbReference type="InterPro" id="IPR006447">
    <property type="entry name" value="Myb_dom_plants"/>
</dbReference>
<evidence type="ECO:0000256" key="2">
    <source>
        <dbReference type="ARBA" id="ARBA00023015"/>
    </source>
</evidence>